<dbReference type="RefSeq" id="WP_052467266.1">
    <property type="nucleotide sequence ID" value="NZ_AP014680.1"/>
</dbReference>
<dbReference type="GO" id="GO:0006508">
    <property type="term" value="P:proteolysis"/>
    <property type="evidence" value="ECO:0007669"/>
    <property type="project" value="UniProtKB-KW"/>
</dbReference>
<dbReference type="InterPro" id="IPR051202">
    <property type="entry name" value="Peptidase_C40"/>
</dbReference>
<keyword evidence="4" id="KW-0788">Thiol protease</keyword>
<gene>
    <name evidence="7" type="ORF">LOOC260_106600</name>
</gene>
<keyword evidence="5" id="KW-0732">Signal</keyword>
<dbReference type="GO" id="GO:0008234">
    <property type="term" value="F:cysteine-type peptidase activity"/>
    <property type="evidence" value="ECO:0007669"/>
    <property type="project" value="UniProtKB-KW"/>
</dbReference>
<dbReference type="Pfam" id="PF00877">
    <property type="entry name" value="NLPC_P60"/>
    <property type="match status" value="1"/>
</dbReference>
<protein>
    <submittedName>
        <fullName evidence="7">NLP/P60 protein</fullName>
    </submittedName>
</protein>
<comment type="similarity">
    <text evidence="1">Belongs to the peptidase C40 family.</text>
</comment>
<dbReference type="STRING" id="1291742.LOOC260_106600"/>
<feature type="signal peptide" evidence="5">
    <location>
        <begin position="1"/>
        <end position="38"/>
    </location>
</feature>
<dbReference type="AlphaFoldDB" id="A0A0A1GXM8"/>
<dbReference type="PANTHER" id="PTHR47053:SF1">
    <property type="entry name" value="MUREIN DD-ENDOPEPTIDASE MEPH-RELATED"/>
    <property type="match status" value="1"/>
</dbReference>
<feature type="domain" description="NlpC/P60" evidence="6">
    <location>
        <begin position="354"/>
        <end position="491"/>
    </location>
</feature>
<dbReference type="Gene3D" id="2.10.270.10">
    <property type="entry name" value="Cholin Binding"/>
    <property type="match status" value="3"/>
</dbReference>
<evidence type="ECO:0000256" key="1">
    <source>
        <dbReference type="ARBA" id="ARBA00007074"/>
    </source>
</evidence>
<evidence type="ECO:0000256" key="4">
    <source>
        <dbReference type="ARBA" id="ARBA00022807"/>
    </source>
</evidence>
<dbReference type="HOGENOM" id="CLU_554110_0_0_9"/>
<dbReference type="Gene3D" id="3.90.1720.10">
    <property type="entry name" value="endopeptidase domain like (from Nostoc punctiforme)"/>
    <property type="match status" value="1"/>
</dbReference>
<feature type="chain" id="PRO_5009752246" evidence="5">
    <location>
        <begin position="39"/>
        <end position="492"/>
    </location>
</feature>
<keyword evidence="3" id="KW-0378">Hydrolase</keyword>
<proteinExistence type="inferred from homology"/>
<accession>A0A0A1GXM8</accession>
<dbReference type="KEGG" id="lho:LOOC260_106600"/>
<dbReference type="InterPro" id="IPR038765">
    <property type="entry name" value="Papain-like_cys_pep_sf"/>
</dbReference>
<dbReference type="InterPro" id="IPR000064">
    <property type="entry name" value="NLP_P60_dom"/>
</dbReference>
<keyword evidence="2" id="KW-0645">Protease</keyword>
<evidence type="ECO:0000256" key="3">
    <source>
        <dbReference type="ARBA" id="ARBA00022801"/>
    </source>
</evidence>
<dbReference type="PANTHER" id="PTHR47053">
    <property type="entry name" value="MUREIN DD-ENDOPEPTIDASE MEPH-RELATED"/>
    <property type="match status" value="1"/>
</dbReference>
<evidence type="ECO:0000256" key="5">
    <source>
        <dbReference type="SAM" id="SignalP"/>
    </source>
</evidence>
<dbReference type="EMBL" id="AP014680">
    <property type="protein sequence ID" value="BAP85216.1"/>
    <property type="molecule type" value="Genomic_DNA"/>
</dbReference>
<name>A0A0A1GXM8_9LACO</name>
<dbReference type="PROSITE" id="PS51935">
    <property type="entry name" value="NLPC_P60"/>
    <property type="match status" value="1"/>
</dbReference>
<evidence type="ECO:0000313" key="7">
    <source>
        <dbReference type="EMBL" id="BAP85216.1"/>
    </source>
</evidence>
<sequence length="492" mass="53329">MKANIGKRKDITLKAWSFAGFVLAAVSIGLTTPLSVHAATTDTTENSSIEVDAASGASSSASANSVNSSSAVAQPAVSNSASASEVSGVAANSSSVAGSTSSVASSQSDTTTVDNSAVATTNSAASDAKQVKTDSATIIPTTGYSADSSGDAVYYSNGELANGYINDGNNWYLFKDGVKQSDVQAWAGTYYYFDHTTYLRSDNVYAKSNWGDYYLFGNDGRIATDVQAWAGTYYYFDHSTYLRVDNNYAKSNWGDYYLFGNDGKIATDVQAWAGTYYYFDHHTYLRVDNKYVRSNWGDWYMFGANGRIVSGFANWLNRTYYFNASTYLKVINSYVKNGNNTYWLDDTGVMRTQTWQIEKAIEVGMALVGKSPYDWGGGRTSASIANKSFDCSSFIHYIFAAVGINLGNYTSATTYTEIKLGTAVSWSDMKRGDIFFMDNCGHVGIYLGNGLFLHDSPNSSTGGVGINSLSDMNKEMGKTWAQIADGSVRRII</sequence>
<dbReference type="SUPFAM" id="SSF69360">
    <property type="entry name" value="Cell wall binding repeat"/>
    <property type="match status" value="1"/>
</dbReference>
<reference evidence="7 8" key="1">
    <citation type="submission" date="2014-11" db="EMBL/GenBank/DDBJ databases">
        <title>Complete genome sequence and analysis of Lactobacillus hokkaidonensis LOOC260T.</title>
        <authorList>
            <person name="Tanizawa Y."/>
            <person name="Tohno M."/>
            <person name="Kaminuma E."/>
            <person name="Nakamura Y."/>
            <person name="Arita M."/>
        </authorList>
    </citation>
    <scope>NUCLEOTIDE SEQUENCE [LARGE SCALE GENOMIC DNA]</scope>
    <source>
        <strain evidence="7 8">LOOC260</strain>
    </source>
</reference>
<evidence type="ECO:0000256" key="2">
    <source>
        <dbReference type="ARBA" id="ARBA00022670"/>
    </source>
</evidence>
<dbReference type="SUPFAM" id="SSF54001">
    <property type="entry name" value="Cysteine proteinases"/>
    <property type="match status" value="1"/>
</dbReference>
<dbReference type="Proteomes" id="UP000031620">
    <property type="component" value="Chromosome"/>
</dbReference>
<evidence type="ECO:0000259" key="6">
    <source>
        <dbReference type="PROSITE" id="PS51935"/>
    </source>
</evidence>
<organism evidence="7 8">
    <name type="scientific">Paucilactobacillus hokkaidonensis JCM 18461</name>
    <dbReference type="NCBI Taxonomy" id="1291742"/>
    <lineage>
        <taxon>Bacteria</taxon>
        <taxon>Bacillati</taxon>
        <taxon>Bacillota</taxon>
        <taxon>Bacilli</taxon>
        <taxon>Lactobacillales</taxon>
        <taxon>Lactobacillaceae</taxon>
        <taxon>Paucilactobacillus</taxon>
    </lineage>
</organism>
<evidence type="ECO:0000313" key="8">
    <source>
        <dbReference type="Proteomes" id="UP000031620"/>
    </source>
</evidence>